<dbReference type="SMART" id="SM00409">
    <property type="entry name" value="IG"/>
    <property type="match status" value="1"/>
</dbReference>
<evidence type="ECO:0000256" key="11">
    <source>
        <dbReference type="ARBA" id="ARBA00023319"/>
    </source>
</evidence>
<comment type="subcellular location">
    <subcellularLocation>
        <location evidence="1">Membrane</location>
        <topology evidence="1">Single-pass type I membrane protein</topology>
    </subcellularLocation>
</comment>
<keyword evidence="10" id="KW-0325">Glycoprotein</keyword>
<dbReference type="ExpressionAtlas" id="A0A1D5QGG6">
    <property type="expression patterns" value="baseline"/>
</dbReference>
<dbReference type="FunFam" id="2.60.40.10:FF:000933">
    <property type="entry name" value="Mucosal addressin cell adhesion molecule 1"/>
    <property type="match status" value="1"/>
</dbReference>
<dbReference type="FunFam" id="2.60.40.10:FF:000194">
    <property type="entry name" value="Intercellular adhesion molecule 1"/>
    <property type="match status" value="1"/>
</dbReference>
<dbReference type="GO" id="GO:0050901">
    <property type="term" value="P:leukocyte tethering or rolling"/>
    <property type="evidence" value="ECO:0000318"/>
    <property type="project" value="GO_Central"/>
</dbReference>
<dbReference type="Gene3D" id="2.60.40.10">
    <property type="entry name" value="Immunoglobulins"/>
    <property type="match status" value="2"/>
</dbReference>
<feature type="region of interest" description="Disordered" evidence="13">
    <location>
        <begin position="1"/>
        <end position="117"/>
    </location>
</feature>
<evidence type="ECO:0000256" key="5">
    <source>
        <dbReference type="ARBA" id="ARBA00022737"/>
    </source>
</evidence>
<evidence type="ECO:0000256" key="7">
    <source>
        <dbReference type="ARBA" id="ARBA00022989"/>
    </source>
</evidence>
<dbReference type="GeneTree" id="ENSGT00510000049549"/>
<dbReference type="PANTHER" id="PTHR14162:SF1">
    <property type="entry name" value="MUCOSAL ADDRESSIN CELL ADHESION MOLECULE 1"/>
    <property type="match status" value="1"/>
</dbReference>
<feature type="compositionally biased region" description="Low complexity" evidence="13">
    <location>
        <begin position="55"/>
        <end position="75"/>
    </location>
</feature>
<feature type="compositionally biased region" description="Basic residues" evidence="13">
    <location>
        <begin position="1"/>
        <end position="12"/>
    </location>
</feature>
<evidence type="ECO:0000256" key="4">
    <source>
        <dbReference type="ARBA" id="ARBA00022729"/>
    </source>
</evidence>
<dbReference type="GO" id="GO:2000403">
    <property type="term" value="P:positive regulation of lymphocyte migration"/>
    <property type="evidence" value="ECO:0007669"/>
    <property type="project" value="InterPro"/>
</dbReference>
<dbReference type="AlphaFoldDB" id="A0A1D5QGG6"/>
<dbReference type="GO" id="GO:0043113">
    <property type="term" value="P:receptor clustering"/>
    <property type="evidence" value="ECO:0007669"/>
    <property type="project" value="Ensembl"/>
</dbReference>
<evidence type="ECO:0000256" key="9">
    <source>
        <dbReference type="ARBA" id="ARBA00023157"/>
    </source>
</evidence>
<dbReference type="InterPro" id="IPR037413">
    <property type="entry name" value="MADCAM1"/>
</dbReference>
<proteinExistence type="predicted"/>
<dbReference type="SUPFAM" id="SSF48726">
    <property type="entry name" value="Immunoglobulin"/>
    <property type="match status" value="2"/>
</dbReference>
<keyword evidence="8" id="KW-0472">Membrane</keyword>
<dbReference type="InterPro" id="IPR036179">
    <property type="entry name" value="Ig-like_dom_sf"/>
</dbReference>
<feature type="compositionally biased region" description="Gly residues" evidence="13">
    <location>
        <begin position="154"/>
        <end position="168"/>
    </location>
</feature>
<keyword evidence="9" id="KW-1015">Disulfide bond</keyword>
<keyword evidence="16" id="KW-1185">Reference proteome</keyword>
<organism evidence="15 16">
    <name type="scientific">Macaca mulatta</name>
    <name type="common">Rhesus macaque</name>
    <dbReference type="NCBI Taxonomy" id="9544"/>
    <lineage>
        <taxon>Eukaryota</taxon>
        <taxon>Metazoa</taxon>
        <taxon>Chordata</taxon>
        <taxon>Craniata</taxon>
        <taxon>Vertebrata</taxon>
        <taxon>Euteleostomi</taxon>
        <taxon>Mammalia</taxon>
        <taxon>Eutheria</taxon>
        <taxon>Euarchontoglires</taxon>
        <taxon>Primates</taxon>
        <taxon>Haplorrhini</taxon>
        <taxon>Catarrhini</taxon>
        <taxon>Cercopithecidae</taxon>
        <taxon>Cercopithecinae</taxon>
        <taxon>Macaca</taxon>
    </lineage>
</organism>
<comment type="subunit">
    <text evidence="2">Homodimer.</text>
</comment>
<evidence type="ECO:0000256" key="10">
    <source>
        <dbReference type="ARBA" id="ARBA00023180"/>
    </source>
</evidence>
<evidence type="ECO:0000256" key="2">
    <source>
        <dbReference type="ARBA" id="ARBA00011738"/>
    </source>
</evidence>
<dbReference type="SMR" id="A0A1D5QGG6"/>
<dbReference type="GO" id="GO:0034113">
    <property type="term" value="P:heterotypic cell-cell adhesion"/>
    <property type="evidence" value="ECO:0000318"/>
    <property type="project" value="GO_Central"/>
</dbReference>
<reference evidence="15" key="3">
    <citation type="submission" date="2025-08" db="UniProtKB">
        <authorList>
            <consortium name="Ensembl"/>
        </authorList>
    </citation>
    <scope>IDENTIFICATION</scope>
    <source>
        <strain evidence="15">17573</strain>
    </source>
</reference>
<reference evidence="15" key="4">
    <citation type="submission" date="2025-09" db="UniProtKB">
        <authorList>
            <consortium name="Ensembl"/>
        </authorList>
    </citation>
    <scope>IDENTIFICATION</scope>
    <source>
        <strain evidence="15">17573</strain>
    </source>
</reference>
<dbReference type="InterPro" id="IPR003599">
    <property type="entry name" value="Ig_sub"/>
</dbReference>
<evidence type="ECO:0000256" key="12">
    <source>
        <dbReference type="ARBA" id="ARBA00074025"/>
    </source>
</evidence>
<dbReference type="OMA" id="WRELWSS"/>
<feature type="region of interest" description="Disordered" evidence="13">
    <location>
        <begin position="154"/>
        <end position="179"/>
    </location>
</feature>
<feature type="compositionally biased region" description="Low complexity" evidence="13">
    <location>
        <begin position="93"/>
        <end position="117"/>
    </location>
</feature>
<evidence type="ECO:0000256" key="3">
    <source>
        <dbReference type="ARBA" id="ARBA00022692"/>
    </source>
</evidence>
<sequence>MQNPRPRTRIPRPGRAAPTPQRDQRFPVSARERDTPVPSANGQASRDQRAGGLAAGTPPRAPHAGPHARAAGAPRSGNARTPTTGRYSRQGLPAARPEPASASRELGGPRARAAPPARKALWATRPEALRPEALRPAAWRELWSSCGDDAGTAGSCGRGGCARSGGAGELHPQKGGAAGQSLQVKPLQVEPPEPVVAVALGASRQLTCRLDCADRGATVQWRGLDTSLGAVQSDAGRSVLTVRNASLSAAGTRVCVGSCGGRTFQHTVRLLVYAFPDQLTISPAALVPGDPEVACTAHKVTPVDPNALSFSLLLGDQELEGAQALGPEVEEEEEEPQEEEDVLFRVTERWRLPTLATPVLPALYCQATMRLPGLELSHRQAIPVLHGPTSREPPDTTSPEPRAATSPETTPQQGSTHSPRSPGSTRTCRPEISQAGPTQGEVIPTGSSKPTGDQLPAALWTSSAVLGLLLLALPTYHLWKRCRHLAEDGAHPPASLRLLPQVPTWAGLRGTDQVGSSPF</sequence>
<feature type="compositionally biased region" description="Polar residues" evidence="13">
    <location>
        <begin position="406"/>
        <end position="427"/>
    </location>
</feature>
<dbReference type="GO" id="GO:0098640">
    <property type="term" value="F:integrin binding involved in cell-matrix adhesion"/>
    <property type="evidence" value="ECO:0000318"/>
    <property type="project" value="GO_Central"/>
</dbReference>
<keyword evidence="5" id="KW-0677">Repeat</keyword>
<dbReference type="InterPro" id="IPR007110">
    <property type="entry name" value="Ig-like_dom"/>
</dbReference>
<evidence type="ECO:0000256" key="6">
    <source>
        <dbReference type="ARBA" id="ARBA00022889"/>
    </source>
</evidence>
<dbReference type="VEuPathDB" id="HostDB:ENSMMUG00000008589"/>
<keyword evidence="3" id="KW-0812">Transmembrane</keyword>
<dbReference type="GO" id="GO:0002687">
    <property type="term" value="P:positive regulation of leukocyte migration"/>
    <property type="evidence" value="ECO:0000318"/>
    <property type="project" value="GO_Central"/>
</dbReference>
<dbReference type="STRING" id="9544.ENSMMUP00000047136"/>
<dbReference type="GO" id="GO:0007229">
    <property type="term" value="P:integrin-mediated signaling pathway"/>
    <property type="evidence" value="ECO:0000318"/>
    <property type="project" value="GO_Central"/>
</dbReference>
<dbReference type="PANTHER" id="PTHR14162">
    <property type="entry name" value="MUCOSAL ADDRESSIN CELL ADHESION MOLECULE-1"/>
    <property type="match status" value="1"/>
</dbReference>
<evidence type="ECO:0000256" key="13">
    <source>
        <dbReference type="SAM" id="MobiDB-lite"/>
    </source>
</evidence>
<evidence type="ECO:0000313" key="15">
    <source>
        <dbReference type="Ensembl" id="ENSMMUP00000047136.2"/>
    </source>
</evidence>
<dbReference type="Ensembl" id="ENSMMUT00000067029.2">
    <property type="protein sequence ID" value="ENSMMUP00000047136.2"/>
    <property type="gene ID" value="ENSMMUG00000008589.4"/>
</dbReference>
<reference evidence="15" key="2">
    <citation type="submission" date="2019-01" db="EMBL/GenBank/DDBJ databases">
        <authorList>
            <person name="Graves T."/>
            <person name="Eichler E.E."/>
            <person name="Wilson R.K."/>
        </authorList>
    </citation>
    <scope>NUCLEOTIDE SEQUENCE [LARGE SCALE GENOMIC DNA]</scope>
    <source>
        <strain evidence="15">17573</strain>
    </source>
</reference>
<feature type="domain" description="Ig-like" evidence="14">
    <location>
        <begin position="186"/>
        <end position="255"/>
    </location>
</feature>
<evidence type="ECO:0000259" key="14">
    <source>
        <dbReference type="PROSITE" id="PS50835"/>
    </source>
</evidence>
<dbReference type="PROSITE" id="PS50835">
    <property type="entry name" value="IG_LIKE"/>
    <property type="match status" value="1"/>
</dbReference>
<keyword evidence="11" id="KW-0393">Immunoglobulin domain</keyword>
<dbReference type="Bgee" id="ENSMMUG00000008589">
    <property type="expression patterns" value="Expressed in spleen and 9 other cell types or tissues"/>
</dbReference>
<gene>
    <name evidence="15" type="primary">MADCAM1</name>
</gene>
<name>A0A1D5QGG6_MACMU</name>
<dbReference type="Pfam" id="PF09085">
    <property type="entry name" value="Adhes-Ig_like"/>
    <property type="match status" value="1"/>
</dbReference>
<keyword evidence="6" id="KW-0130">Cell adhesion</keyword>
<dbReference type="InterPro" id="IPR015169">
    <property type="entry name" value="Adhes-Ig-like"/>
</dbReference>
<dbReference type="Proteomes" id="UP000006718">
    <property type="component" value="Chromosome 19"/>
</dbReference>
<feature type="compositionally biased region" description="Basic and acidic residues" evidence="13">
    <location>
        <begin position="22"/>
        <end position="35"/>
    </location>
</feature>
<protein>
    <recommendedName>
        <fullName evidence="12">Mucosal addressin cell adhesion molecule 1</fullName>
    </recommendedName>
</protein>
<evidence type="ECO:0000313" key="16">
    <source>
        <dbReference type="Proteomes" id="UP000006718"/>
    </source>
</evidence>
<evidence type="ECO:0000256" key="8">
    <source>
        <dbReference type="ARBA" id="ARBA00023136"/>
    </source>
</evidence>
<dbReference type="InterPro" id="IPR013783">
    <property type="entry name" value="Ig-like_fold"/>
</dbReference>
<feature type="region of interest" description="Disordered" evidence="13">
    <location>
        <begin position="385"/>
        <end position="451"/>
    </location>
</feature>
<dbReference type="InParanoid" id="A0A1D5QGG6"/>
<dbReference type="FunCoup" id="A0A1D5QGG6">
    <property type="interactions" value="404"/>
</dbReference>
<dbReference type="eggNOG" id="ENOG502SR0W">
    <property type="taxonomic scope" value="Eukaryota"/>
</dbReference>
<accession>A0A1D5QGG6</accession>
<keyword evidence="7" id="KW-1133">Transmembrane helix</keyword>
<dbReference type="GO" id="GO:0005886">
    <property type="term" value="C:plasma membrane"/>
    <property type="evidence" value="ECO:0007669"/>
    <property type="project" value="GOC"/>
</dbReference>
<keyword evidence="4" id="KW-0732">Signal</keyword>
<reference evidence="16" key="1">
    <citation type="journal article" date="2007" name="Science">
        <title>Evolutionary and biomedical insights from the rhesus macaque genome.</title>
        <authorList>
            <person name="Gibbs R.A."/>
            <person name="Rogers J."/>
            <person name="Katze M.G."/>
            <person name="Bumgarner R."/>
            <person name="Weinstock G.M."/>
            <person name="Mardis E.R."/>
            <person name="Remington K.A."/>
            <person name="Strausberg R.L."/>
            <person name="Venter J.C."/>
            <person name="Wilson R.K."/>
            <person name="Batzer M.A."/>
            <person name="Bustamante C.D."/>
            <person name="Eichler E.E."/>
            <person name="Hahn M.W."/>
            <person name="Hardison R.C."/>
            <person name="Makova K.D."/>
            <person name="Miller W."/>
            <person name="Milosavljevic A."/>
            <person name="Palermo R.E."/>
            <person name="Siepel A."/>
            <person name="Sikela J.M."/>
            <person name="Attaway T."/>
            <person name="Bell S."/>
            <person name="Bernard K.E."/>
            <person name="Buhay C.J."/>
            <person name="Chandrabose M.N."/>
            <person name="Dao M."/>
            <person name="Davis C."/>
            <person name="Delehaunty K.D."/>
            <person name="Ding Y."/>
            <person name="Dinh H.H."/>
            <person name="Dugan-Rocha S."/>
            <person name="Fulton L.A."/>
            <person name="Gabisi R.A."/>
            <person name="Garner T.T."/>
            <person name="Godfrey J."/>
            <person name="Hawes A.C."/>
            <person name="Hernandez J."/>
            <person name="Hines S."/>
            <person name="Holder M."/>
            <person name="Hume J."/>
            <person name="Jhangiani S.N."/>
            <person name="Joshi V."/>
            <person name="Khan Z.M."/>
            <person name="Kirkness E.F."/>
            <person name="Cree A."/>
            <person name="Fowler R.G."/>
            <person name="Lee S."/>
            <person name="Lewis L.R."/>
            <person name="Li Z."/>
            <person name="Liu Y.-S."/>
            <person name="Moore S.M."/>
            <person name="Muzny D."/>
            <person name="Nazareth L.V."/>
            <person name="Ngo D.N."/>
            <person name="Okwuonu G.O."/>
            <person name="Pai G."/>
            <person name="Parker D."/>
            <person name="Paul H.A."/>
            <person name="Pfannkoch C."/>
            <person name="Pohl C.S."/>
            <person name="Rogers Y.-H.C."/>
            <person name="Ruiz S.J."/>
            <person name="Sabo A."/>
            <person name="Santibanez J."/>
            <person name="Schneider B.W."/>
            <person name="Smith S.M."/>
            <person name="Sodergren E."/>
            <person name="Svatek A.F."/>
            <person name="Utterback T.R."/>
            <person name="Vattathil S."/>
            <person name="Warren W."/>
            <person name="White C.S."/>
            <person name="Chinwalla A.T."/>
            <person name="Feng Y."/>
            <person name="Halpern A.L."/>
            <person name="Hillier L.W."/>
            <person name="Huang X."/>
            <person name="Minx P."/>
            <person name="Nelson J.O."/>
            <person name="Pepin K.H."/>
            <person name="Qin X."/>
            <person name="Sutton G.G."/>
            <person name="Venter E."/>
            <person name="Walenz B.P."/>
            <person name="Wallis J.W."/>
            <person name="Worley K.C."/>
            <person name="Yang S.-P."/>
            <person name="Jones S.M."/>
            <person name="Marra M.A."/>
            <person name="Rocchi M."/>
            <person name="Schein J.E."/>
            <person name="Baertsch R."/>
            <person name="Clarke L."/>
            <person name="Csuros M."/>
            <person name="Glasscock J."/>
            <person name="Harris R.A."/>
            <person name="Havlak P."/>
            <person name="Jackson A.R."/>
            <person name="Jiang H."/>
            <person name="Liu Y."/>
            <person name="Messina D.N."/>
            <person name="Shen Y."/>
            <person name="Song H.X.-Z."/>
            <person name="Wylie T."/>
            <person name="Zhang L."/>
            <person name="Birney E."/>
            <person name="Han K."/>
            <person name="Konkel M.K."/>
            <person name="Lee J."/>
            <person name="Smit A.F.A."/>
            <person name="Ullmer B."/>
            <person name="Wang H."/>
            <person name="Xing J."/>
            <person name="Burhans R."/>
            <person name="Cheng Z."/>
            <person name="Karro J.E."/>
            <person name="Ma J."/>
            <person name="Raney B."/>
            <person name="She X."/>
            <person name="Cox M.J."/>
            <person name="Demuth J.P."/>
            <person name="Dumas L.J."/>
            <person name="Han S.-G."/>
            <person name="Hopkins J."/>
            <person name="Karimpour-Fard A."/>
            <person name="Kim Y.H."/>
            <person name="Pollack J.R."/>
            <person name="Vinar T."/>
            <person name="Addo-Quaye C."/>
            <person name="Degenhardt J."/>
            <person name="Denby A."/>
            <person name="Hubisz M.J."/>
            <person name="Indap A."/>
            <person name="Kosiol C."/>
            <person name="Lahn B.T."/>
            <person name="Lawson H.A."/>
            <person name="Marklein A."/>
            <person name="Nielsen R."/>
            <person name="Vallender E.J."/>
            <person name="Clark A.G."/>
            <person name="Ferguson B."/>
            <person name="Hernandez R.D."/>
            <person name="Hirani K."/>
            <person name="Kehrer-Sawatzki H."/>
            <person name="Kolb J."/>
            <person name="Patil S."/>
            <person name="Pu L.-L."/>
            <person name="Ren Y."/>
            <person name="Smith D.G."/>
            <person name="Wheeler D.A."/>
            <person name="Schenck I."/>
            <person name="Ball E.V."/>
            <person name="Chen R."/>
            <person name="Cooper D.N."/>
            <person name="Giardine B."/>
            <person name="Hsu F."/>
            <person name="Kent W.J."/>
            <person name="Lesk A."/>
            <person name="Nelson D.L."/>
            <person name="O'brien W.E."/>
            <person name="Pruefer K."/>
            <person name="Stenson P.D."/>
            <person name="Wallace J.C."/>
            <person name="Ke H."/>
            <person name="Liu X.-M."/>
            <person name="Wang P."/>
            <person name="Xiang A.P."/>
            <person name="Yang F."/>
            <person name="Barber G.P."/>
            <person name="Haussler D."/>
            <person name="Karolchik D."/>
            <person name="Kern A.D."/>
            <person name="Kuhn R.M."/>
            <person name="Smith K.E."/>
            <person name="Zwieg A.S."/>
        </authorList>
    </citation>
    <scope>NUCLEOTIDE SEQUENCE [LARGE SCALE GENOMIC DNA]</scope>
    <source>
        <strain evidence="16">17573</strain>
    </source>
</reference>
<feature type="compositionally biased region" description="Polar residues" evidence="13">
    <location>
        <begin position="78"/>
        <end position="87"/>
    </location>
</feature>
<evidence type="ECO:0000256" key="1">
    <source>
        <dbReference type="ARBA" id="ARBA00004479"/>
    </source>
</evidence>